<dbReference type="KEGG" id="ncb:C0V82_19085"/>
<proteinExistence type="predicted"/>
<gene>
    <name evidence="1" type="ORF">C0V82_19085</name>
</gene>
<dbReference type="EMBL" id="CP025612">
    <property type="protein sequence ID" value="AUN32470.1"/>
    <property type="molecule type" value="Genomic_DNA"/>
</dbReference>
<evidence type="ECO:0000313" key="1">
    <source>
        <dbReference type="EMBL" id="AUN32470.1"/>
    </source>
</evidence>
<dbReference type="InterPro" id="IPR018511">
    <property type="entry name" value="Hemolysin-typ_Ca-bd_CS"/>
</dbReference>
<sequence length="265" mass="28618">MTTYSQFNHVSGTAGADNLMGGVGFDLLVGGTGDDALDGAGGLNAAIFTGVSGDYDIDIENGVVTVSGADGTDTLRNVQFAVFADGVKPLFEATPFQNGFDEDFYLQSNPDVLAAVQAGQYESGEEHFNLYGQFENRTYQATNGFDAAYYADVYGDVAGNGMAAVAHYEAYGAAEGRSTHLYFDANYYLEVNPDVAATGMDAWTHFDTYGWREGRDPSPFFDVSAYLVSNPDVVESGRNPLIHYINWGQEEGRQAYIDTSWFAIA</sequence>
<dbReference type="RefSeq" id="WP_102114006.1">
    <property type="nucleotide sequence ID" value="NZ_BMGN01000007.1"/>
</dbReference>
<dbReference type="Proteomes" id="UP000234752">
    <property type="component" value="Chromosome eg_2"/>
</dbReference>
<accession>A0A2K9NHA9</accession>
<name>A0A2K9NHA9_9PROT</name>
<dbReference type="AlphaFoldDB" id="A0A2K9NHA9"/>
<protein>
    <submittedName>
        <fullName evidence="1">Uncharacterized protein</fullName>
    </submittedName>
</protein>
<keyword evidence="2" id="KW-1185">Reference proteome</keyword>
<dbReference type="PROSITE" id="PS00330">
    <property type="entry name" value="HEMOLYSIN_CALCIUM"/>
    <property type="match status" value="1"/>
</dbReference>
<evidence type="ECO:0000313" key="2">
    <source>
        <dbReference type="Proteomes" id="UP000234752"/>
    </source>
</evidence>
<dbReference type="PRINTS" id="PR00313">
    <property type="entry name" value="CABNDNGRPT"/>
</dbReference>
<organism evidence="1 2">
    <name type="scientific">Niveispirillum cyanobacteriorum</name>
    <dbReference type="NCBI Taxonomy" id="1612173"/>
    <lineage>
        <taxon>Bacteria</taxon>
        <taxon>Pseudomonadati</taxon>
        <taxon>Pseudomonadota</taxon>
        <taxon>Alphaproteobacteria</taxon>
        <taxon>Rhodospirillales</taxon>
        <taxon>Azospirillaceae</taxon>
        <taxon>Niveispirillum</taxon>
    </lineage>
</organism>
<reference evidence="1 2" key="1">
    <citation type="submission" date="2017-12" db="EMBL/GenBank/DDBJ databases">
        <title>Genomes of bacteria within cyanobacterial aggregates.</title>
        <authorList>
            <person name="Cai H."/>
        </authorList>
    </citation>
    <scope>NUCLEOTIDE SEQUENCE [LARGE SCALE GENOMIC DNA]</scope>
    <source>
        <strain evidence="1 2">TH16</strain>
    </source>
</reference>
<dbReference type="OrthoDB" id="7297357at2"/>